<sequence length="204" mass="22600">MPYFSGPEMLIRIPALLIAITFHEYAHARVSYALGDPTPKWTGRLTLNPISHLDPIGLLMLWIFKFGWAKPVMVDPRYYRNSKTGMILTSMAGPLTNLLLAFITLALLKLDTFSGVAASFIETLFSYNLILAVFNLIPLPPLDGSKILSGFLPGSLSDALAQLETYGPLILIFLVYFDIIDIILEPLLFVVVNILDALTGLLIF</sequence>
<dbReference type="PANTHER" id="PTHR35864:SF1">
    <property type="entry name" value="ZINC METALLOPROTEASE YWHC-RELATED"/>
    <property type="match status" value="1"/>
</dbReference>
<evidence type="ECO:0000256" key="3">
    <source>
        <dbReference type="ARBA" id="ARBA00007931"/>
    </source>
</evidence>
<dbReference type="InterPro" id="IPR044537">
    <property type="entry name" value="Rip2-like"/>
</dbReference>
<feature type="domain" description="Peptidase M50" evidence="14">
    <location>
        <begin position="117"/>
        <end position="153"/>
    </location>
</feature>
<keyword evidence="5 15" id="KW-0645">Protease</keyword>
<evidence type="ECO:0000256" key="12">
    <source>
        <dbReference type="ARBA" id="ARBA00023136"/>
    </source>
</evidence>
<evidence type="ECO:0000256" key="8">
    <source>
        <dbReference type="ARBA" id="ARBA00022801"/>
    </source>
</evidence>
<accession>A0A5S5B0K2</accession>
<comment type="caution">
    <text evidence="15">The sequence shown here is derived from an EMBL/GenBank/DDBJ whole genome shotgun (WGS) entry which is preliminary data.</text>
</comment>
<evidence type="ECO:0000256" key="7">
    <source>
        <dbReference type="ARBA" id="ARBA00022723"/>
    </source>
</evidence>
<dbReference type="PANTHER" id="PTHR35864">
    <property type="entry name" value="ZINC METALLOPROTEASE MJ0611-RELATED"/>
    <property type="match status" value="1"/>
</dbReference>
<evidence type="ECO:0000259" key="14">
    <source>
        <dbReference type="Pfam" id="PF02163"/>
    </source>
</evidence>
<reference evidence="15 16" key="1">
    <citation type="submission" date="2019-07" db="EMBL/GenBank/DDBJ databases">
        <title>Genomic Encyclopedia of Type Strains, Phase I: the one thousand microbial genomes (KMG-I) project.</title>
        <authorList>
            <person name="Kyrpides N."/>
        </authorList>
    </citation>
    <scope>NUCLEOTIDE SEQUENCE [LARGE SCALE GENOMIC DNA]</scope>
    <source>
        <strain evidence="15 16">DSM 16647</strain>
    </source>
</reference>
<proteinExistence type="inferred from homology"/>
<evidence type="ECO:0000256" key="9">
    <source>
        <dbReference type="ARBA" id="ARBA00022833"/>
    </source>
</evidence>
<feature type="transmembrane region" description="Helical" evidence="13">
    <location>
        <begin position="113"/>
        <end position="138"/>
    </location>
</feature>
<dbReference type="EMBL" id="VNHO01000001">
    <property type="protein sequence ID" value="TYP59892.1"/>
    <property type="molecule type" value="Genomic_DNA"/>
</dbReference>
<evidence type="ECO:0000313" key="15">
    <source>
        <dbReference type="EMBL" id="TYP59892.1"/>
    </source>
</evidence>
<dbReference type="GO" id="GO:0006508">
    <property type="term" value="P:proteolysis"/>
    <property type="evidence" value="ECO:0007669"/>
    <property type="project" value="UniProtKB-KW"/>
</dbReference>
<dbReference type="RefSeq" id="WP_148865508.1">
    <property type="nucleotide sequence ID" value="NZ_VNHO01000001.1"/>
</dbReference>
<keyword evidence="9" id="KW-0862">Zinc</keyword>
<name>A0A5S5B0K2_9FIRM</name>
<comment type="subcellular location">
    <subcellularLocation>
        <location evidence="2">Cell membrane</location>
        <topology evidence="2">Multi-pass membrane protein</topology>
    </subcellularLocation>
</comment>
<keyword evidence="12 13" id="KW-0472">Membrane</keyword>
<feature type="transmembrane region" description="Helical" evidence="13">
    <location>
        <begin position="85"/>
        <end position="107"/>
    </location>
</feature>
<keyword evidence="11" id="KW-0482">Metalloprotease</keyword>
<organism evidence="15 16">
    <name type="scientific">Thermosediminibacter litoriperuensis</name>
    <dbReference type="NCBI Taxonomy" id="291989"/>
    <lineage>
        <taxon>Bacteria</taxon>
        <taxon>Bacillati</taxon>
        <taxon>Bacillota</taxon>
        <taxon>Clostridia</taxon>
        <taxon>Thermosediminibacterales</taxon>
        <taxon>Thermosediminibacteraceae</taxon>
        <taxon>Thermosediminibacter</taxon>
    </lineage>
</organism>
<gene>
    <name evidence="15" type="ORF">LZ11_00052</name>
</gene>
<comment type="cofactor">
    <cofactor evidence="1">
        <name>Zn(2+)</name>
        <dbReference type="ChEBI" id="CHEBI:29105"/>
    </cofactor>
</comment>
<evidence type="ECO:0000313" key="16">
    <source>
        <dbReference type="Proteomes" id="UP000322294"/>
    </source>
</evidence>
<keyword evidence="10 13" id="KW-1133">Transmembrane helix</keyword>
<dbReference type="GO" id="GO:0046872">
    <property type="term" value="F:metal ion binding"/>
    <property type="evidence" value="ECO:0007669"/>
    <property type="project" value="UniProtKB-KW"/>
</dbReference>
<keyword evidence="8" id="KW-0378">Hydrolase</keyword>
<evidence type="ECO:0000256" key="6">
    <source>
        <dbReference type="ARBA" id="ARBA00022692"/>
    </source>
</evidence>
<dbReference type="InterPro" id="IPR052348">
    <property type="entry name" value="Metallopeptidase_M50B"/>
</dbReference>
<keyword evidence="7" id="KW-0479">Metal-binding</keyword>
<dbReference type="Proteomes" id="UP000322294">
    <property type="component" value="Unassembled WGS sequence"/>
</dbReference>
<evidence type="ECO:0000256" key="1">
    <source>
        <dbReference type="ARBA" id="ARBA00001947"/>
    </source>
</evidence>
<comment type="similarity">
    <text evidence="3">Belongs to the peptidase M50B family.</text>
</comment>
<dbReference type="InterPro" id="IPR008915">
    <property type="entry name" value="Peptidase_M50"/>
</dbReference>
<protein>
    <submittedName>
        <fullName evidence="15">Zn-dependent protease</fullName>
    </submittedName>
</protein>
<dbReference type="CDD" id="cd06158">
    <property type="entry name" value="S2P-M50_like_1"/>
    <property type="match status" value="1"/>
</dbReference>
<dbReference type="GO" id="GO:0005886">
    <property type="term" value="C:plasma membrane"/>
    <property type="evidence" value="ECO:0007669"/>
    <property type="project" value="UniProtKB-SubCell"/>
</dbReference>
<keyword evidence="4" id="KW-1003">Cell membrane</keyword>
<dbReference type="OrthoDB" id="9800627at2"/>
<keyword evidence="16" id="KW-1185">Reference proteome</keyword>
<dbReference type="GO" id="GO:0008237">
    <property type="term" value="F:metallopeptidase activity"/>
    <property type="evidence" value="ECO:0007669"/>
    <property type="project" value="UniProtKB-KW"/>
</dbReference>
<evidence type="ECO:0000256" key="13">
    <source>
        <dbReference type="SAM" id="Phobius"/>
    </source>
</evidence>
<evidence type="ECO:0000256" key="10">
    <source>
        <dbReference type="ARBA" id="ARBA00022989"/>
    </source>
</evidence>
<evidence type="ECO:0000256" key="2">
    <source>
        <dbReference type="ARBA" id="ARBA00004651"/>
    </source>
</evidence>
<evidence type="ECO:0000256" key="4">
    <source>
        <dbReference type="ARBA" id="ARBA00022475"/>
    </source>
</evidence>
<evidence type="ECO:0000256" key="11">
    <source>
        <dbReference type="ARBA" id="ARBA00023049"/>
    </source>
</evidence>
<evidence type="ECO:0000256" key="5">
    <source>
        <dbReference type="ARBA" id="ARBA00022670"/>
    </source>
</evidence>
<dbReference type="Pfam" id="PF02163">
    <property type="entry name" value="Peptidase_M50"/>
    <property type="match status" value="1"/>
</dbReference>
<dbReference type="AlphaFoldDB" id="A0A5S5B0K2"/>
<keyword evidence="6 13" id="KW-0812">Transmembrane</keyword>